<comment type="caution">
    <text evidence="1">The sequence shown here is derived from an EMBL/GenBank/DDBJ whole genome shotgun (WGS) entry which is preliminary data.</text>
</comment>
<gene>
    <name evidence="1" type="ORF">SDC9_206120</name>
</gene>
<dbReference type="EMBL" id="VSSQ01131067">
    <property type="protein sequence ID" value="MPN58415.1"/>
    <property type="molecule type" value="Genomic_DNA"/>
</dbReference>
<protein>
    <submittedName>
        <fullName evidence="1">Uncharacterized protein</fullName>
    </submittedName>
</protein>
<evidence type="ECO:0000313" key="1">
    <source>
        <dbReference type="EMBL" id="MPN58415.1"/>
    </source>
</evidence>
<dbReference type="Gene3D" id="3.90.1720.10">
    <property type="entry name" value="endopeptidase domain like (from Nostoc punctiforme)"/>
    <property type="match status" value="1"/>
</dbReference>
<sequence>MATDRRAVPCCLYELKVNEDTYFRLCRRLSSMYAQRETYHYNLFGILACWFHFPLRRRNHYFCSQFVAAVLEDCGALRLPKAPALLRPSDFCQVDALRPVHQGFLAGISGGPGC</sequence>
<reference evidence="1" key="1">
    <citation type="submission" date="2019-08" db="EMBL/GenBank/DDBJ databases">
        <authorList>
            <person name="Kucharzyk K."/>
            <person name="Murdoch R.W."/>
            <person name="Higgins S."/>
            <person name="Loffler F."/>
        </authorList>
    </citation>
    <scope>NUCLEOTIDE SEQUENCE</scope>
</reference>
<proteinExistence type="predicted"/>
<organism evidence="1">
    <name type="scientific">bioreactor metagenome</name>
    <dbReference type="NCBI Taxonomy" id="1076179"/>
    <lineage>
        <taxon>unclassified sequences</taxon>
        <taxon>metagenomes</taxon>
        <taxon>ecological metagenomes</taxon>
    </lineage>
</organism>
<name>A0A645J3X4_9ZZZZ</name>
<accession>A0A645J3X4</accession>
<dbReference type="AlphaFoldDB" id="A0A645J3X4"/>